<evidence type="ECO:0000313" key="1">
    <source>
        <dbReference type="EMBL" id="QDT27671.1"/>
    </source>
</evidence>
<sequence>MTTVATRLAAGGLLPAKTKTDKATTESIVARTYHHPALNSRAVVRLASDRLGEAEDLAMDFLGFETPEVSKPVAVQQRRILSFAAWALINDPDNARFALDLVKQMKKVARRAKSKPGHAWDSYTEIAQELGRSARHFLPPYWEEVGRTYKDLGNQTYAGRALSKSLEAERVHALESDRERRRDVVLEFALSGCLAGKALSEYSSDLQDQYPPKEAFEIFRDLCTRRTRGGMAPWANLAKDFMKMAKAADLNADEELEGWLESVVEAPAMGRVSQQFWKSCSKHCERIVARSPAFAIGLLQLTKPADDYYDNDKTDTWLDLLDRWGVLEYLWEDGYQGAPPLGEPVAVWFGRLLREKRPASKRILEMFQKLIPRLRKENVPLSLAEPRRYYCMHIDVDVLEAALANQIPVADPPEGVEIDFQGWLCKEQDYEFRNQDIVCASQDERFHDILLKSLDSALMPHHGQRVYGAYVQTEDQLNFPQAAKDRPGVKELWRQHLSGMIDELELSGAASFVDIRLRLISTLWPETLSTFPELASRLTDFNPVEVIQRTLQAGVIDEYGLPELEEAIEQNEIKLPLSSYRHYNCSLTFPDVILHDGTHAWVVRGTGETTQQELHVPKDCAVNSIKLVGDDLAVGYHDKSWSYYFYWTSAPDQPRSVDHTFSYFRDCLAVPCADGGVFLGDRIIYPGDKKPPVSFLFFHDGTRFWRCNQEYDEVSGEFNWKLYEVDAQTGKKLRDSLPAWFETENRDQVVGYFSQLIPAAAGCAETPLGTQDGMLGWKVVQRGDGSYYGEGIDGRRWDQPLLDGRHGVQVPVGLLKQPGTDSYLPVSTMGETREDVNCLWDPTGSTVIARLQPFATPYAAGQCVLLPMTYWHLFQPRHEASSRKLRKISLKQCQTFFEEAEQDLNQIKAEQLKDRTLKYDELPMPPMPKLVAAVKKFLPQAPERMVTGVAGVVGEVASHIVGFKNKLDELITSVDQEDPGSEITSEQTIEAASHSWNLPRPGYYSFSKEGTSLTKHLTAVAKFLKGESPAGPLPGSQIIWYQLLEGIRLQSWRAYWRASASQLQEKSSTQVLWFELLKFWSELGLVDLPGQFAVMQGYPAKAPKNQRGQIDVETNAGEAYSIQKGKDLFVVLECERYGQLPYEILRYSTAKTPGKPPGINVENIRELKPDVQSKELKALAETMQEQDELVLPTPGELKSVAEKLGVSAAEIALIWLAGLKMDSYEHNFLPSEIRKKLGLKVTEVSAAALSLKNLNEDLFEKLCESIVTPATAPFAEDRGPAFESLIQTWETSMPRRLPLDADLQKKLSAIAKQSAWHRGSQELLLNLAADPAKHPLLQPQEMQIEYSKGDFYPEMNIVAKKQEEAIDVELLRSTAQLVGLIHNFTPADHEARALMPALMKQVTKLLKSPKTLFLLRPLFLHDYGAKKKLPTPEEWLSQNLGKGKKDKKQPILRYDDELISAAACDSIYRVLIAFHPAALKGPAELNRLQGILNYHVGEDYYSGRHNGLQTVVLLMSPGFRKLEKSILASGSEPDQWLQNPLLTAPDVVAEIQKKYKISEDAAVLYAQLLALPDPSTANLRTWNGLTPARVKKAVAELIDKELVLEAKRARAGRNIFLPGEWTELKTPWLPLETWKIEHLVELDLELSVPFPAGGPLVLRPFDELFTAAWERVKAGDEPRYEEVKRKRSRK</sequence>
<proteinExistence type="predicted"/>
<organism evidence="1 2">
    <name type="scientific">Gimesia panareensis</name>
    <dbReference type="NCBI Taxonomy" id="2527978"/>
    <lineage>
        <taxon>Bacteria</taxon>
        <taxon>Pseudomonadati</taxon>
        <taxon>Planctomycetota</taxon>
        <taxon>Planctomycetia</taxon>
        <taxon>Planctomycetales</taxon>
        <taxon>Planctomycetaceae</taxon>
        <taxon>Gimesia</taxon>
    </lineage>
</organism>
<reference evidence="1 2" key="1">
    <citation type="submission" date="2019-03" db="EMBL/GenBank/DDBJ databases">
        <title>Deep-cultivation of Planctomycetes and their phenomic and genomic characterization uncovers novel biology.</title>
        <authorList>
            <person name="Wiegand S."/>
            <person name="Jogler M."/>
            <person name="Boedeker C."/>
            <person name="Pinto D."/>
            <person name="Vollmers J."/>
            <person name="Rivas-Marin E."/>
            <person name="Kohn T."/>
            <person name="Peeters S.H."/>
            <person name="Heuer A."/>
            <person name="Rast P."/>
            <person name="Oberbeckmann S."/>
            <person name="Bunk B."/>
            <person name="Jeske O."/>
            <person name="Meyerdierks A."/>
            <person name="Storesund J.E."/>
            <person name="Kallscheuer N."/>
            <person name="Luecker S."/>
            <person name="Lage O.M."/>
            <person name="Pohl T."/>
            <person name="Merkel B.J."/>
            <person name="Hornburger P."/>
            <person name="Mueller R.-W."/>
            <person name="Bruemmer F."/>
            <person name="Labrenz M."/>
            <person name="Spormann A.M."/>
            <person name="Op den Camp H."/>
            <person name="Overmann J."/>
            <person name="Amann R."/>
            <person name="Jetten M.S.M."/>
            <person name="Mascher T."/>
            <person name="Medema M.H."/>
            <person name="Devos D.P."/>
            <person name="Kaster A.-K."/>
            <person name="Ovreas L."/>
            <person name="Rohde M."/>
            <person name="Galperin M.Y."/>
            <person name="Jogler C."/>
        </authorList>
    </citation>
    <scope>NUCLEOTIDE SEQUENCE [LARGE SCALE GENOMIC DNA]</scope>
    <source>
        <strain evidence="1 2">Enr10</strain>
    </source>
</reference>
<accession>A0A517Q7V7</accession>
<name>A0A517Q7V7_9PLAN</name>
<gene>
    <name evidence="1" type="ORF">Enr10x_29890</name>
</gene>
<evidence type="ECO:0000313" key="2">
    <source>
        <dbReference type="Proteomes" id="UP000315647"/>
    </source>
</evidence>
<dbReference type="EMBL" id="CP037421">
    <property type="protein sequence ID" value="QDT27671.1"/>
    <property type="molecule type" value="Genomic_DNA"/>
</dbReference>
<dbReference type="Proteomes" id="UP000315647">
    <property type="component" value="Chromosome"/>
</dbReference>
<dbReference type="RefSeq" id="WP_145450274.1">
    <property type="nucleotide sequence ID" value="NZ_CP037421.1"/>
</dbReference>
<keyword evidence="2" id="KW-1185">Reference proteome</keyword>
<protein>
    <submittedName>
        <fullName evidence="1">Uncharacterized protein</fullName>
    </submittedName>
</protein>